<evidence type="ECO:0000313" key="4">
    <source>
        <dbReference type="Proteomes" id="UP000002218"/>
    </source>
</evidence>
<dbReference type="eggNOG" id="COG1840">
    <property type="taxonomic scope" value="Bacteria"/>
</dbReference>
<evidence type="ECO:0000313" key="3">
    <source>
        <dbReference type="EMBL" id="ACV77506.1"/>
    </source>
</evidence>
<accession>C8XCE1</accession>
<evidence type="ECO:0000256" key="2">
    <source>
        <dbReference type="SAM" id="Phobius"/>
    </source>
</evidence>
<keyword evidence="4" id="KW-1185">Reference proteome</keyword>
<evidence type="ECO:0000256" key="1">
    <source>
        <dbReference type="SAM" id="MobiDB-lite"/>
    </source>
</evidence>
<keyword evidence="2" id="KW-1133">Transmembrane helix</keyword>
<dbReference type="InParanoid" id="C8XCE1"/>
<organism evidence="3 4">
    <name type="scientific">Nakamurella multipartita (strain ATCC 700099 / DSM 44233 / CIP 104796 / JCM 9543 / NBRC 105858 / Y-104)</name>
    <name type="common">Microsphaera multipartita</name>
    <dbReference type="NCBI Taxonomy" id="479431"/>
    <lineage>
        <taxon>Bacteria</taxon>
        <taxon>Bacillati</taxon>
        <taxon>Actinomycetota</taxon>
        <taxon>Actinomycetes</taxon>
        <taxon>Nakamurellales</taxon>
        <taxon>Nakamurellaceae</taxon>
        <taxon>Nakamurella</taxon>
    </lineage>
</organism>
<keyword evidence="2" id="KW-0812">Transmembrane</keyword>
<dbReference type="Proteomes" id="UP000002218">
    <property type="component" value="Chromosome"/>
</dbReference>
<reference evidence="3 4" key="2">
    <citation type="journal article" date="2010" name="Stand. Genomic Sci.">
        <title>Complete genome sequence of Nakamurella multipartita type strain (Y-104).</title>
        <authorList>
            <person name="Tice H."/>
            <person name="Mayilraj S."/>
            <person name="Sims D."/>
            <person name="Lapidus A."/>
            <person name="Nolan M."/>
            <person name="Lucas S."/>
            <person name="Glavina Del Rio T."/>
            <person name="Copeland A."/>
            <person name="Cheng J.F."/>
            <person name="Meincke L."/>
            <person name="Bruce D."/>
            <person name="Goodwin L."/>
            <person name="Pitluck S."/>
            <person name="Ivanova N."/>
            <person name="Mavromatis K."/>
            <person name="Ovchinnikova G."/>
            <person name="Pati A."/>
            <person name="Chen A."/>
            <person name="Palaniappan K."/>
            <person name="Land M."/>
            <person name="Hauser L."/>
            <person name="Chang Y.J."/>
            <person name="Jeffries C.D."/>
            <person name="Detter J.C."/>
            <person name="Brettin T."/>
            <person name="Rohde M."/>
            <person name="Goker M."/>
            <person name="Bristow J."/>
            <person name="Eisen J.A."/>
            <person name="Markowitz V."/>
            <person name="Hugenholtz P."/>
            <person name="Kyrpides N.C."/>
            <person name="Klenk H.P."/>
            <person name="Chen F."/>
        </authorList>
    </citation>
    <scope>NUCLEOTIDE SEQUENCE [LARGE SCALE GENOMIC DNA]</scope>
    <source>
        <strain evidence="4">ATCC 700099 / DSM 44233 / CIP 104796 / JCM 9543 / NBRC 105858 / Y-104</strain>
    </source>
</reference>
<dbReference type="EMBL" id="CP001737">
    <property type="protein sequence ID" value="ACV77506.1"/>
    <property type="molecule type" value="Genomic_DNA"/>
</dbReference>
<dbReference type="STRING" id="479431.Namu_1099"/>
<keyword evidence="2" id="KW-0472">Membrane</keyword>
<dbReference type="KEGG" id="nml:Namu_1099"/>
<dbReference type="OrthoDB" id="166978at2"/>
<proteinExistence type="predicted"/>
<sequence length="184" mass="18477">MSTTPGGMQYPGFPEPPPAIQTKKSSRGRIVAIAAMVVALVAAVAVGRASATRSAGQPVAAPATVTSMAPPGTVTATTTATATVTAAPTTITAPPVSVTTTVTVTEAAAGPSTTIKDGINLVGVDVQPGTYRSENGDCYWARLSGTSGSLNDIISNSNGATVVTIDPSDRAFESRRCAPWTQVS</sequence>
<gene>
    <name evidence="3" type="ordered locus">Namu_1099</name>
</gene>
<protein>
    <submittedName>
        <fullName evidence="3">Uncharacterized protein</fullName>
    </submittedName>
</protein>
<name>C8XCE1_NAKMY</name>
<dbReference type="RefSeq" id="WP_015746420.1">
    <property type="nucleotide sequence ID" value="NC_013235.1"/>
</dbReference>
<dbReference type="HOGENOM" id="CLU_120513_0_0_11"/>
<dbReference type="AlphaFoldDB" id="C8XCE1"/>
<feature type="transmembrane region" description="Helical" evidence="2">
    <location>
        <begin position="30"/>
        <end position="49"/>
    </location>
</feature>
<reference evidence="4" key="1">
    <citation type="submission" date="2009-09" db="EMBL/GenBank/DDBJ databases">
        <title>The complete genome of Nakamurella multipartita DSM 44233.</title>
        <authorList>
            <consortium name="US DOE Joint Genome Institute (JGI-PGF)"/>
            <person name="Lucas S."/>
            <person name="Copeland A."/>
            <person name="Lapidus A."/>
            <person name="Glavina del Rio T."/>
            <person name="Dalin E."/>
            <person name="Tice H."/>
            <person name="Bruce D."/>
            <person name="Goodwin L."/>
            <person name="Pitluck S."/>
            <person name="Kyrpides N."/>
            <person name="Mavromatis K."/>
            <person name="Ivanova N."/>
            <person name="Ovchinnikova G."/>
            <person name="Sims D."/>
            <person name="Meincke L."/>
            <person name="Brettin T."/>
            <person name="Detter J.C."/>
            <person name="Han C."/>
            <person name="Larimer F."/>
            <person name="Land M."/>
            <person name="Hauser L."/>
            <person name="Markowitz V."/>
            <person name="Cheng J.-F."/>
            <person name="Hugenholtz P."/>
            <person name="Woyke T."/>
            <person name="Wu D."/>
            <person name="Klenk H.-P."/>
            <person name="Eisen J.A."/>
        </authorList>
    </citation>
    <scope>NUCLEOTIDE SEQUENCE [LARGE SCALE GENOMIC DNA]</scope>
    <source>
        <strain evidence="4">ATCC 700099 / DSM 44233 / CIP 104796 / JCM 9543 / NBRC 105858 / Y-104</strain>
    </source>
</reference>
<feature type="region of interest" description="Disordered" evidence="1">
    <location>
        <begin position="1"/>
        <end position="23"/>
    </location>
</feature>